<accession>A0A507C2C3</accession>
<dbReference type="SUPFAM" id="SSF52096">
    <property type="entry name" value="ClpP/crotonase"/>
    <property type="match status" value="1"/>
</dbReference>
<dbReference type="InterPro" id="IPR014748">
    <property type="entry name" value="Enoyl-CoA_hydra_C"/>
</dbReference>
<dbReference type="PANTHER" id="PTHR43684:SF4">
    <property type="entry name" value="ENOYL-COA HYDRATASE_ISOMERASE FAMILY PROTEIN (AFU_ORTHOLOGUE AFUA_1G01890)"/>
    <property type="match status" value="1"/>
</dbReference>
<dbReference type="InterPro" id="IPR051053">
    <property type="entry name" value="ECH/Chromodomain_protein"/>
</dbReference>
<dbReference type="CDD" id="cd06558">
    <property type="entry name" value="crotonase-like"/>
    <property type="match status" value="1"/>
</dbReference>
<reference evidence="2 3" key="1">
    <citation type="journal article" date="2019" name="Sci. Rep.">
        <title>Comparative genomics of chytrid fungi reveal insights into the obligate biotrophic and pathogenic lifestyle of Synchytrium endobioticum.</title>
        <authorList>
            <person name="van de Vossenberg B.T.L.H."/>
            <person name="Warris S."/>
            <person name="Nguyen H.D.T."/>
            <person name="van Gent-Pelzer M.P.E."/>
            <person name="Joly D.L."/>
            <person name="van de Geest H.C."/>
            <person name="Bonants P.J.M."/>
            <person name="Smith D.S."/>
            <person name="Levesque C.A."/>
            <person name="van der Lee T.A.J."/>
        </authorList>
    </citation>
    <scope>NUCLEOTIDE SEQUENCE [LARGE SCALE GENOMIC DNA]</scope>
    <source>
        <strain evidence="2 3">JEL517</strain>
    </source>
</reference>
<comment type="caution">
    <text evidence="2">The sequence shown here is derived from an EMBL/GenBank/DDBJ whole genome shotgun (WGS) entry which is preliminary data.</text>
</comment>
<evidence type="ECO:0000313" key="2">
    <source>
        <dbReference type="EMBL" id="TPX35660.1"/>
    </source>
</evidence>
<evidence type="ECO:0000256" key="1">
    <source>
        <dbReference type="ARBA" id="ARBA00005254"/>
    </source>
</evidence>
<dbReference type="OrthoDB" id="448450at2759"/>
<evidence type="ECO:0008006" key="4">
    <source>
        <dbReference type="Google" id="ProtNLM"/>
    </source>
</evidence>
<evidence type="ECO:0000313" key="3">
    <source>
        <dbReference type="Proteomes" id="UP000319731"/>
    </source>
</evidence>
<dbReference type="PANTHER" id="PTHR43684">
    <property type="match status" value="1"/>
</dbReference>
<dbReference type="GeneID" id="42003170"/>
<dbReference type="RefSeq" id="XP_031026092.1">
    <property type="nucleotide sequence ID" value="XM_031167873.1"/>
</dbReference>
<dbReference type="Gene3D" id="3.90.226.10">
    <property type="entry name" value="2-enoyl-CoA Hydratase, Chain A, domain 1"/>
    <property type="match status" value="1"/>
</dbReference>
<dbReference type="InterPro" id="IPR001753">
    <property type="entry name" value="Enoyl-CoA_hydra/iso"/>
</dbReference>
<dbReference type="Gene3D" id="1.10.12.10">
    <property type="entry name" value="Lyase 2-enoyl-coa Hydratase, Chain A, domain 2"/>
    <property type="match status" value="1"/>
</dbReference>
<dbReference type="InterPro" id="IPR029045">
    <property type="entry name" value="ClpP/crotonase-like_dom_sf"/>
</dbReference>
<gene>
    <name evidence="2" type="ORF">SmJEL517_g01945</name>
</gene>
<organism evidence="2 3">
    <name type="scientific">Synchytrium microbalum</name>
    <dbReference type="NCBI Taxonomy" id="1806994"/>
    <lineage>
        <taxon>Eukaryota</taxon>
        <taxon>Fungi</taxon>
        <taxon>Fungi incertae sedis</taxon>
        <taxon>Chytridiomycota</taxon>
        <taxon>Chytridiomycota incertae sedis</taxon>
        <taxon>Chytridiomycetes</taxon>
        <taxon>Synchytriales</taxon>
        <taxon>Synchytriaceae</taxon>
        <taxon>Synchytrium</taxon>
    </lineage>
</organism>
<proteinExistence type="inferred from homology"/>
<dbReference type="Pfam" id="PF00378">
    <property type="entry name" value="ECH_1"/>
    <property type="match status" value="1"/>
</dbReference>
<dbReference type="STRING" id="1806994.A0A507C2C3"/>
<dbReference type="Proteomes" id="UP000319731">
    <property type="component" value="Unassembled WGS sequence"/>
</dbReference>
<comment type="similarity">
    <text evidence="1">Belongs to the enoyl-CoA hydratase/isomerase family.</text>
</comment>
<keyword evidence="3" id="KW-1185">Reference proteome</keyword>
<dbReference type="EMBL" id="QEAO01000007">
    <property type="protein sequence ID" value="TPX35660.1"/>
    <property type="molecule type" value="Genomic_DNA"/>
</dbReference>
<protein>
    <recommendedName>
        <fullName evidence="4">Enoyl-CoA hydratase</fullName>
    </recommendedName>
</protein>
<sequence>MADVTVTPAYSSYKTIKVGIDSNGVAIIMFDRPKELNAVGSIDLNEVRNAIERLQTDDSCKVIILTGSGRAFSAGATLTDPNSRYGVRINPPVSELEHRDPGGPLAFALENSKKVTIAAVQGVAVGIGATMICAMDIRVSYKENRIGFVFNRRGIVPESMSTYFVPKLIGMSRALALFLTGAILPCSHPTLQPLFHELVDKPDQVLPKTVALATDIAKNCSVPANAAIKALVRNGADSSEEQHVLDSRALHALVVGNPIDVNEGTVSFLEKRDAVFKGTVKDIPSFIPWWKSKI</sequence>
<dbReference type="AlphaFoldDB" id="A0A507C2C3"/>
<name>A0A507C2C3_9FUNG</name>